<evidence type="ECO:0000256" key="4">
    <source>
        <dbReference type="ARBA" id="ARBA00022597"/>
    </source>
</evidence>
<dbReference type="Pfam" id="PF00358">
    <property type="entry name" value="PTS_EIIA_1"/>
    <property type="match status" value="1"/>
</dbReference>
<dbReference type="AlphaFoldDB" id="A0A0X8F8R5"/>
<dbReference type="PROSITE" id="PS00371">
    <property type="entry name" value="PTS_EIIA_TYPE_1_HIS"/>
    <property type="match status" value="1"/>
</dbReference>
<evidence type="ECO:0000256" key="3">
    <source>
        <dbReference type="ARBA" id="ARBA00022448"/>
    </source>
</evidence>
<dbReference type="InterPro" id="IPR001127">
    <property type="entry name" value="PTS_EIIA_1_perm"/>
</dbReference>
<protein>
    <submittedName>
        <fullName evidence="9">PTS glucose transporter subunit IIABC</fullName>
    </submittedName>
</protein>
<evidence type="ECO:0000313" key="9">
    <source>
        <dbReference type="EMBL" id="PKY91782.1"/>
    </source>
</evidence>
<dbReference type="RefSeq" id="WP_060776967.1">
    <property type="nucleotide sequence ID" value="NZ_CP014159.1"/>
</dbReference>
<feature type="domain" description="PTS EIIA type-1" evidence="8">
    <location>
        <begin position="31"/>
        <end position="136"/>
    </location>
</feature>
<dbReference type="GO" id="GO:0016301">
    <property type="term" value="F:kinase activity"/>
    <property type="evidence" value="ECO:0007669"/>
    <property type="project" value="UniProtKB-KW"/>
</dbReference>
<dbReference type="GO" id="GO:0005737">
    <property type="term" value="C:cytoplasm"/>
    <property type="evidence" value="ECO:0007669"/>
    <property type="project" value="UniProtKB-SubCell"/>
</dbReference>
<gene>
    <name evidence="9" type="ORF">CYJ27_03685</name>
</gene>
<name>A0A0X8F8R5_9LACT</name>
<dbReference type="KEGG" id="acg:AWM71_05255"/>
<dbReference type="GO" id="GO:0009401">
    <property type="term" value="P:phosphoenolpyruvate-dependent sugar phosphotransferase system"/>
    <property type="evidence" value="ECO:0007669"/>
    <property type="project" value="UniProtKB-KW"/>
</dbReference>
<evidence type="ECO:0000259" key="8">
    <source>
        <dbReference type="PROSITE" id="PS51093"/>
    </source>
</evidence>
<evidence type="ECO:0000256" key="6">
    <source>
        <dbReference type="ARBA" id="ARBA00022683"/>
    </source>
</evidence>
<evidence type="ECO:0000256" key="1">
    <source>
        <dbReference type="ARBA" id="ARBA00004496"/>
    </source>
</evidence>
<evidence type="ECO:0000256" key="7">
    <source>
        <dbReference type="ARBA" id="ARBA00022777"/>
    </source>
</evidence>
<keyword evidence="6" id="KW-0598">Phosphotransferase system</keyword>
<evidence type="ECO:0000256" key="5">
    <source>
        <dbReference type="ARBA" id="ARBA00022679"/>
    </source>
</evidence>
<keyword evidence="3" id="KW-0813">Transport</keyword>
<comment type="caution">
    <text evidence="9">The sequence shown here is derived from an EMBL/GenBank/DDBJ whole genome shotgun (WGS) entry which is preliminary data.</text>
</comment>
<proteinExistence type="predicted"/>
<dbReference type="Proteomes" id="UP000234775">
    <property type="component" value="Unassembled WGS sequence"/>
</dbReference>
<dbReference type="InterPro" id="IPR050890">
    <property type="entry name" value="PTS_EIIA_component"/>
</dbReference>
<dbReference type="EMBL" id="PKGZ01000002">
    <property type="protein sequence ID" value="PKY91782.1"/>
    <property type="molecule type" value="Genomic_DNA"/>
</dbReference>
<dbReference type="GO" id="GO:0005886">
    <property type="term" value="C:plasma membrane"/>
    <property type="evidence" value="ECO:0007669"/>
    <property type="project" value="UniProtKB-SubCell"/>
</dbReference>
<keyword evidence="7" id="KW-0418">Kinase</keyword>
<keyword evidence="5" id="KW-0808">Transferase</keyword>
<dbReference type="NCBIfam" id="TIGR00830">
    <property type="entry name" value="PTBA"/>
    <property type="match status" value="1"/>
</dbReference>
<comment type="subcellular location">
    <subcellularLocation>
        <location evidence="2">Cell membrane</location>
        <topology evidence="2">Multi-pass membrane protein</topology>
    </subcellularLocation>
    <subcellularLocation>
        <location evidence="1">Cytoplasm</location>
    </subcellularLocation>
</comment>
<evidence type="ECO:0000313" key="10">
    <source>
        <dbReference type="Proteomes" id="UP000234775"/>
    </source>
</evidence>
<sequence length="164" mass="17763">MFGFFKKEKAIKKSVHAFANGKYVALEEVGDPVFAQKLLGDGFGIEPIDGKIKAPISGKISIVFPTKHAIGITTDEGLEVLLHLGFNTVELNGEPFNSFVKEGDHVETGDLLTEMDIESIYSVENVEKTCVLVFTNGNDKIASISFESLGEIHAGDIACMVTLK</sequence>
<dbReference type="PANTHER" id="PTHR45008">
    <property type="entry name" value="PTS SYSTEM GLUCOSE-SPECIFIC EIIA COMPONENT"/>
    <property type="match status" value="1"/>
</dbReference>
<dbReference type="SUPFAM" id="SSF51261">
    <property type="entry name" value="Duplicated hybrid motif"/>
    <property type="match status" value="1"/>
</dbReference>
<evidence type="ECO:0000256" key="2">
    <source>
        <dbReference type="ARBA" id="ARBA00004651"/>
    </source>
</evidence>
<dbReference type="Gene3D" id="2.70.70.10">
    <property type="entry name" value="Glucose Permease (Domain IIA)"/>
    <property type="match status" value="1"/>
</dbReference>
<keyword evidence="10" id="KW-1185">Reference proteome</keyword>
<accession>A0A0X8F8R5</accession>
<dbReference type="PANTHER" id="PTHR45008:SF1">
    <property type="entry name" value="PTS SYSTEM GLUCOSE-SPECIFIC EIIA COMPONENT"/>
    <property type="match status" value="1"/>
</dbReference>
<dbReference type="FunFam" id="2.70.70.10:FF:000001">
    <property type="entry name" value="PTS system glucose-specific IIA component"/>
    <property type="match status" value="1"/>
</dbReference>
<reference evidence="9 10" key="1">
    <citation type="submission" date="2017-12" db="EMBL/GenBank/DDBJ databases">
        <title>Phylogenetic diversity of female urinary microbiome.</title>
        <authorList>
            <person name="Thomas-White K."/>
            <person name="Wolfe A.J."/>
        </authorList>
    </citation>
    <scope>NUCLEOTIDE SEQUENCE [LARGE SCALE GENOMIC DNA]</scope>
    <source>
        <strain evidence="9 10">UMB0844</strain>
    </source>
</reference>
<dbReference type="InterPro" id="IPR011055">
    <property type="entry name" value="Dup_hybrid_motif"/>
</dbReference>
<keyword evidence="4 9" id="KW-0762">Sugar transport</keyword>
<organism evidence="9 10">
    <name type="scientific">Aerococcus christensenii</name>
    <dbReference type="NCBI Taxonomy" id="87541"/>
    <lineage>
        <taxon>Bacteria</taxon>
        <taxon>Bacillati</taxon>
        <taxon>Bacillota</taxon>
        <taxon>Bacilli</taxon>
        <taxon>Lactobacillales</taxon>
        <taxon>Aerococcaceae</taxon>
        <taxon>Aerococcus</taxon>
    </lineage>
</organism>
<dbReference type="PROSITE" id="PS51093">
    <property type="entry name" value="PTS_EIIA_TYPE_1"/>
    <property type="match status" value="1"/>
</dbReference>